<accession>A0A7S2RRN4</accession>
<keyword evidence="1" id="KW-0472">Membrane</keyword>
<dbReference type="PANTHER" id="PTHR38553">
    <property type="entry name" value="PROTEIN CBG19621"/>
    <property type="match status" value="1"/>
</dbReference>
<feature type="transmembrane region" description="Helical" evidence="1">
    <location>
        <begin position="37"/>
        <end position="58"/>
    </location>
</feature>
<feature type="transmembrane region" description="Helical" evidence="1">
    <location>
        <begin position="212"/>
        <end position="230"/>
    </location>
</feature>
<evidence type="ECO:0000313" key="2">
    <source>
        <dbReference type="EMBL" id="CAD9678710.1"/>
    </source>
</evidence>
<sequence length="315" mass="35684">MWPYCGERADNLSQQGHDILVVPNADWDCIRGCSLGVINVIVFGVGLYALGKIGVVFYRTRWYALNFLMLFMATLQCLLTSVKYVFVKDQRLAFSAAYLRGLQTVLTSANYAKSAAESDSDPEFFSKYFAPILGMTVMYLSILYLIAVSMREFDCYHPQWMVMSISQFVIVCLFVVPGLKVMKKLTGAMNISHEYFDVMNSHQNEIAQQRRGLAVLLLVNAIGALAQLVLDSWLHSKYSGQTACAIFETAGEELWRIFLKVLSYDLPVLATVYVYYWLPRRQFDTQLDIELPVNGGFDSVDDAFSAEFLTEEDRA</sequence>
<feature type="transmembrane region" description="Helical" evidence="1">
    <location>
        <begin position="257"/>
        <end position="278"/>
    </location>
</feature>
<keyword evidence="1" id="KW-0812">Transmembrane</keyword>
<dbReference type="EMBL" id="HBHK01010023">
    <property type="protein sequence ID" value="CAD9678710.1"/>
    <property type="molecule type" value="Transcribed_RNA"/>
</dbReference>
<proteinExistence type="predicted"/>
<keyword evidence="1" id="KW-1133">Transmembrane helix</keyword>
<name>A0A7S2RRN4_9STRA</name>
<organism evidence="2">
    <name type="scientific">Mucochytrium quahogii</name>
    <dbReference type="NCBI Taxonomy" id="96639"/>
    <lineage>
        <taxon>Eukaryota</taxon>
        <taxon>Sar</taxon>
        <taxon>Stramenopiles</taxon>
        <taxon>Bigyra</taxon>
        <taxon>Labyrinthulomycetes</taxon>
        <taxon>Thraustochytrida</taxon>
        <taxon>Thraustochytriidae</taxon>
        <taxon>Mucochytrium</taxon>
    </lineage>
</organism>
<gene>
    <name evidence="2" type="ORF">QSP1433_LOCUS6281</name>
</gene>
<dbReference type="PANTHER" id="PTHR38553:SF1">
    <property type="entry name" value="G PROTEIN-COUPLED RECEPTOR"/>
    <property type="match status" value="1"/>
</dbReference>
<protein>
    <submittedName>
        <fullName evidence="2">Uncharacterized protein</fullName>
    </submittedName>
</protein>
<evidence type="ECO:0000256" key="1">
    <source>
        <dbReference type="SAM" id="Phobius"/>
    </source>
</evidence>
<feature type="transmembrane region" description="Helical" evidence="1">
    <location>
        <begin position="128"/>
        <end position="148"/>
    </location>
</feature>
<feature type="transmembrane region" description="Helical" evidence="1">
    <location>
        <begin position="160"/>
        <end position="179"/>
    </location>
</feature>
<reference evidence="2" key="1">
    <citation type="submission" date="2021-01" db="EMBL/GenBank/DDBJ databases">
        <authorList>
            <person name="Corre E."/>
            <person name="Pelletier E."/>
            <person name="Niang G."/>
            <person name="Scheremetjew M."/>
            <person name="Finn R."/>
            <person name="Kale V."/>
            <person name="Holt S."/>
            <person name="Cochrane G."/>
            <person name="Meng A."/>
            <person name="Brown T."/>
            <person name="Cohen L."/>
        </authorList>
    </citation>
    <scope>NUCLEOTIDE SEQUENCE</scope>
    <source>
        <strain evidence="2">NY070348D</strain>
    </source>
</reference>
<dbReference type="AlphaFoldDB" id="A0A7S2RRN4"/>
<feature type="transmembrane region" description="Helical" evidence="1">
    <location>
        <begin position="64"/>
        <end position="86"/>
    </location>
</feature>